<dbReference type="InterPro" id="IPR038459">
    <property type="entry name" value="MT_TRM10-typ_sf"/>
</dbReference>
<dbReference type="PANTHER" id="PTHR13563:SF13">
    <property type="entry name" value="TRNA METHYLTRANSFERASE 10 HOMOLOG A"/>
    <property type="match status" value="1"/>
</dbReference>
<feature type="domain" description="SAM-dependent MTase TRM10-type" evidence="11">
    <location>
        <begin position="86"/>
        <end position="277"/>
    </location>
</feature>
<dbReference type="AlphaFoldDB" id="A0A6F9DWK6"/>
<dbReference type="Gene3D" id="3.40.1280.30">
    <property type="match status" value="1"/>
</dbReference>
<evidence type="ECO:0000256" key="2">
    <source>
        <dbReference type="ARBA" id="ARBA00014673"/>
    </source>
</evidence>
<evidence type="ECO:0000256" key="6">
    <source>
        <dbReference type="ARBA" id="ARBA00029801"/>
    </source>
</evidence>
<dbReference type="GO" id="GO:0002939">
    <property type="term" value="P:tRNA N1-guanine methylation"/>
    <property type="evidence" value="ECO:0007669"/>
    <property type="project" value="TreeGrafter"/>
</dbReference>
<dbReference type="EC" id="2.1.1.221" evidence="1"/>
<evidence type="ECO:0000256" key="10">
    <source>
        <dbReference type="SAM" id="MobiDB-lite"/>
    </source>
</evidence>
<evidence type="ECO:0000256" key="3">
    <source>
        <dbReference type="ARBA" id="ARBA00022603"/>
    </source>
</evidence>
<dbReference type="InterPro" id="IPR007356">
    <property type="entry name" value="tRNA_m1G_MeTrfase_euk"/>
</dbReference>
<evidence type="ECO:0000256" key="7">
    <source>
        <dbReference type="ARBA" id="ARBA00032540"/>
    </source>
</evidence>
<dbReference type="GO" id="GO:0005654">
    <property type="term" value="C:nucleoplasm"/>
    <property type="evidence" value="ECO:0007669"/>
    <property type="project" value="TreeGrafter"/>
</dbReference>
<sequence>MMHAVSENDTNSTDGKSSDDGILMDHNYRKMTMTELKDMLGNEKVSKNQKKKINKQIKWLETADARKALRKKRKVKHKEKNIAEGRKRPKFETITTVEDFHLLCHIAVDLSFDKLMTNRDIQKLGKQIAWCYKENRRSTHPVQYHICGLEERLGSSLDPSYKNWDVHFDKAPLESFPKDKITYLTAESENVLEEFKPGIVYVIGGLVDHNHQKGLCQRLADENGIVTARLPLEENIDIKTRRVLTVNHVFEILLAYRETKSWKEAILKIMPQKKLTPTSRKSNNVNDSNT</sequence>
<dbReference type="EMBL" id="LR791393">
    <property type="protein sequence ID" value="CAB3267255.1"/>
    <property type="molecule type" value="mRNA"/>
</dbReference>
<organism evidence="12">
    <name type="scientific">Phallusia mammillata</name>
    <dbReference type="NCBI Taxonomy" id="59560"/>
    <lineage>
        <taxon>Eukaryota</taxon>
        <taxon>Metazoa</taxon>
        <taxon>Chordata</taxon>
        <taxon>Tunicata</taxon>
        <taxon>Ascidiacea</taxon>
        <taxon>Phlebobranchia</taxon>
        <taxon>Ascidiidae</taxon>
        <taxon>Phallusia</taxon>
    </lineage>
</organism>
<dbReference type="PANTHER" id="PTHR13563">
    <property type="entry name" value="TRNA (GUANINE-9-) METHYLTRANSFERASE"/>
    <property type="match status" value="1"/>
</dbReference>
<comment type="function">
    <text evidence="8">S-adenosyl-L-methionine-dependent guanine N(1)-methyltransferase that catalyzes the formation of N(1)-methylguanine at position 9 (m1G9) in tRNAs. Probably not able to catalyze formation of N(1)-methyladenine at position 9 (m1A9) in tRNAs.</text>
</comment>
<evidence type="ECO:0000256" key="5">
    <source>
        <dbReference type="ARBA" id="ARBA00022691"/>
    </source>
</evidence>
<dbReference type="PROSITE" id="PS51675">
    <property type="entry name" value="SAM_MT_TRM10"/>
    <property type="match status" value="1"/>
</dbReference>
<evidence type="ECO:0000256" key="9">
    <source>
        <dbReference type="ARBA" id="ARBA00048434"/>
    </source>
</evidence>
<keyword evidence="4 12" id="KW-0808">Transferase</keyword>
<evidence type="ECO:0000256" key="1">
    <source>
        <dbReference type="ARBA" id="ARBA00012797"/>
    </source>
</evidence>
<dbReference type="InterPro" id="IPR028564">
    <property type="entry name" value="MT_TRM10-typ"/>
</dbReference>
<reference evidence="12" key="1">
    <citation type="submission" date="2020-04" db="EMBL/GenBank/DDBJ databases">
        <authorList>
            <person name="Neveu A P."/>
        </authorList>
    </citation>
    <scope>NUCLEOTIDE SEQUENCE</scope>
    <source>
        <tissue evidence="12">Whole embryo</tissue>
    </source>
</reference>
<name>A0A6F9DWK6_9ASCI</name>
<gene>
    <name evidence="12" type="primary">Trmt10a</name>
</gene>
<dbReference type="GO" id="GO:0000049">
    <property type="term" value="F:tRNA binding"/>
    <property type="evidence" value="ECO:0007669"/>
    <property type="project" value="TreeGrafter"/>
</dbReference>
<accession>A0A6F9DWK6</accession>
<feature type="region of interest" description="Disordered" evidence="10">
    <location>
        <begin position="1"/>
        <end position="23"/>
    </location>
</feature>
<keyword evidence="3 12" id="KW-0489">Methyltransferase</keyword>
<evidence type="ECO:0000313" key="12">
    <source>
        <dbReference type="EMBL" id="CAB3267255.1"/>
    </source>
</evidence>
<evidence type="ECO:0000256" key="4">
    <source>
        <dbReference type="ARBA" id="ARBA00022679"/>
    </source>
</evidence>
<evidence type="ECO:0000256" key="8">
    <source>
        <dbReference type="ARBA" id="ARBA00045240"/>
    </source>
</evidence>
<comment type="catalytic activity">
    <reaction evidence="9">
        <text>guanosine(9) in tRNA + S-adenosyl-L-methionine = N(1)-methylguanosine(9) in tRNA + S-adenosyl-L-homocysteine + H(+)</text>
        <dbReference type="Rhea" id="RHEA:43156"/>
        <dbReference type="Rhea" id="RHEA-COMP:10367"/>
        <dbReference type="Rhea" id="RHEA-COMP:10368"/>
        <dbReference type="ChEBI" id="CHEBI:15378"/>
        <dbReference type="ChEBI" id="CHEBI:57856"/>
        <dbReference type="ChEBI" id="CHEBI:59789"/>
        <dbReference type="ChEBI" id="CHEBI:73542"/>
        <dbReference type="ChEBI" id="CHEBI:74269"/>
        <dbReference type="EC" id="2.1.1.221"/>
    </reaction>
</comment>
<keyword evidence="5" id="KW-0949">S-adenosyl-L-methionine</keyword>
<proteinExistence type="evidence at transcript level"/>
<evidence type="ECO:0000259" key="11">
    <source>
        <dbReference type="PROSITE" id="PS51675"/>
    </source>
</evidence>
<protein>
    <recommendedName>
        <fullName evidence="2">tRNA methyltransferase 10 homolog A</fullName>
        <ecNumber evidence="1">2.1.1.221</ecNumber>
    </recommendedName>
    <alternativeName>
        <fullName evidence="6">RNA (guanine-9-)-methyltransferase domain-containing protein 2</fullName>
    </alternativeName>
    <alternativeName>
        <fullName evidence="7">tRNA (guanine(9)-N(1))-methyltransferase TRMT10A</fullName>
    </alternativeName>
</protein>
<dbReference type="FunFam" id="3.40.1280.30:FF:000001">
    <property type="entry name" value="tRNA methyltransferase 10 homolog A"/>
    <property type="match status" value="1"/>
</dbReference>
<dbReference type="GO" id="GO:0052905">
    <property type="term" value="F:tRNA (guanosine(9)-N1)-methyltransferase activity"/>
    <property type="evidence" value="ECO:0007669"/>
    <property type="project" value="UniProtKB-EC"/>
</dbReference>